<organism evidence="2 3">
    <name type="scientific">Haemonchus contortus</name>
    <name type="common">Barber pole worm</name>
    <dbReference type="NCBI Taxonomy" id="6289"/>
    <lineage>
        <taxon>Eukaryota</taxon>
        <taxon>Metazoa</taxon>
        <taxon>Ecdysozoa</taxon>
        <taxon>Nematoda</taxon>
        <taxon>Chromadorea</taxon>
        <taxon>Rhabditida</taxon>
        <taxon>Rhabditina</taxon>
        <taxon>Rhabditomorpha</taxon>
        <taxon>Strongyloidea</taxon>
        <taxon>Trichostrongylidae</taxon>
        <taxon>Haemonchus</taxon>
    </lineage>
</organism>
<evidence type="ECO:0000313" key="3">
    <source>
        <dbReference type="WBParaSite" id="HCON_00158790-00001"/>
    </source>
</evidence>
<keyword evidence="2" id="KW-1185">Reference proteome</keyword>
<reference evidence="3" key="1">
    <citation type="submission" date="2020-12" db="UniProtKB">
        <authorList>
            <consortium name="WormBaseParasite"/>
        </authorList>
    </citation>
    <scope>IDENTIFICATION</scope>
    <source>
        <strain evidence="3">MHco3</strain>
    </source>
</reference>
<name>A0A7I4Z0P6_HAECO</name>
<dbReference type="AlphaFoldDB" id="A0A7I4Z0P6"/>
<sequence length="129" mass="15275">MLLIFFVLPFFVVNAELDKMAKVAFKQSNREYNSKIKWSNELEKKALEYLNSGGNVEEDMMVIKEERTYRKNSSLNIGIKLLDAFYGLMWYETEKIRNLPKGSQYGCNIVYKEESDKDILRYACLYRKN</sequence>
<proteinExistence type="predicted"/>
<keyword evidence="1" id="KW-0732">Signal</keyword>
<feature type="signal peptide" evidence="1">
    <location>
        <begin position="1"/>
        <end position="15"/>
    </location>
</feature>
<dbReference type="WBParaSite" id="HCON_00158790-00001">
    <property type="protein sequence ID" value="HCON_00158790-00001"/>
    <property type="gene ID" value="HCON_00158790"/>
</dbReference>
<accession>A0A7I4Z0P6</accession>
<evidence type="ECO:0000313" key="2">
    <source>
        <dbReference type="Proteomes" id="UP000025227"/>
    </source>
</evidence>
<dbReference type="Proteomes" id="UP000025227">
    <property type="component" value="Unplaced"/>
</dbReference>
<protein>
    <submittedName>
        <fullName evidence="3">SCP domain-containing protein</fullName>
    </submittedName>
</protein>
<feature type="chain" id="PRO_5029731636" evidence="1">
    <location>
        <begin position="16"/>
        <end position="129"/>
    </location>
</feature>
<evidence type="ECO:0000256" key="1">
    <source>
        <dbReference type="SAM" id="SignalP"/>
    </source>
</evidence>